<dbReference type="InterPro" id="IPR040079">
    <property type="entry name" value="Glutathione_S-Trfase"/>
</dbReference>
<dbReference type="PROSITE" id="PS50404">
    <property type="entry name" value="GST_NTER"/>
    <property type="match status" value="1"/>
</dbReference>
<dbReference type="InterPro" id="IPR036249">
    <property type="entry name" value="Thioredoxin-like_sf"/>
</dbReference>
<dbReference type="SUPFAM" id="SSF47616">
    <property type="entry name" value="GST C-terminal domain-like"/>
    <property type="match status" value="1"/>
</dbReference>
<feature type="domain" description="GST N-terminal" evidence="1">
    <location>
        <begin position="5"/>
        <end position="97"/>
    </location>
</feature>
<dbReference type="Gene3D" id="3.40.30.10">
    <property type="entry name" value="Glutaredoxin"/>
    <property type="match status" value="1"/>
</dbReference>
<dbReference type="Pfam" id="PF13417">
    <property type="entry name" value="GST_N_3"/>
    <property type="match status" value="1"/>
</dbReference>
<dbReference type="STRING" id="139420.A0A371CN09"/>
<dbReference type="OrthoDB" id="202840at2759"/>
<dbReference type="InterPro" id="IPR036282">
    <property type="entry name" value="Glutathione-S-Trfase_C_sf"/>
</dbReference>
<dbReference type="AlphaFoldDB" id="A0A371CN09"/>
<dbReference type="EMBL" id="KZ857505">
    <property type="protein sequence ID" value="RDX41674.1"/>
    <property type="molecule type" value="Genomic_DNA"/>
</dbReference>
<dbReference type="SFLD" id="SFLDS00019">
    <property type="entry name" value="Glutathione_Transferase_(cytos"/>
    <property type="match status" value="1"/>
</dbReference>
<keyword evidence="3" id="KW-1185">Reference proteome</keyword>
<dbReference type="Gene3D" id="1.20.1050.10">
    <property type="match status" value="1"/>
</dbReference>
<proteinExistence type="predicted"/>
<dbReference type="SFLD" id="SFLDG00358">
    <property type="entry name" value="Main_(cytGST)"/>
    <property type="match status" value="1"/>
</dbReference>
<dbReference type="PANTHER" id="PTHR43968">
    <property type="match status" value="1"/>
</dbReference>
<evidence type="ECO:0000313" key="3">
    <source>
        <dbReference type="Proteomes" id="UP000256964"/>
    </source>
</evidence>
<gene>
    <name evidence="2" type="ORF">OH76DRAFT_1364169</name>
</gene>
<dbReference type="InterPro" id="IPR050983">
    <property type="entry name" value="GST_Omega/HSP26"/>
</dbReference>
<dbReference type="GO" id="GO:0005737">
    <property type="term" value="C:cytoplasm"/>
    <property type="evidence" value="ECO:0007669"/>
    <property type="project" value="TreeGrafter"/>
</dbReference>
<reference evidence="2 3" key="1">
    <citation type="journal article" date="2018" name="Biotechnol. Biofuels">
        <title>Integrative visual omics of the white-rot fungus Polyporus brumalis exposes the biotechnological potential of its oxidative enzymes for delignifying raw plant biomass.</title>
        <authorList>
            <person name="Miyauchi S."/>
            <person name="Rancon A."/>
            <person name="Drula E."/>
            <person name="Hage H."/>
            <person name="Chaduli D."/>
            <person name="Favel A."/>
            <person name="Grisel S."/>
            <person name="Henrissat B."/>
            <person name="Herpoel-Gimbert I."/>
            <person name="Ruiz-Duenas F.J."/>
            <person name="Chevret D."/>
            <person name="Hainaut M."/>
            <person name="Lin J."/>
            <person name="Wang M."/>
            <person name="Pangilinan J."/>
            <person name="Lipzen A."/>
            <person name="Lesage-Meessen L."/>
            <person name="Navarro D."/>
            <person name="Riley R."/>
            <person name="Grigoriev I.V."/>
            <person name="Zhou S."/>
            <person name="Raouche S."/>
            <person name="Rosso M.N."/>
        </authorList>
    </citation>
    <scope>NUCLEOTIDE SEQUENCE [LARGE SCALE GENOMIC DNA]</scope>
    <source>
        <strain evidence="2 3">BRFM 1820</strain>
    </source>
</reference>
<protein>
    <recommendedName>
        <fullName evidence="1">GST N-terminal domain-containing protein</fullName>
    </recommendedName>
</protein>
<dbReference type="InterPro" id="IPR004045">
    <property type="entry name" value="Glutathione_S-Trfase_N"/>
</dbReference>
<dbReference type="CDD" id="cd00570">
    <property type="entry name" value="GST_N_family"/>
    <property type="match status" value="1"/>
</dbReference>
<dbReference type="Proteomes" id="UP000256964">
    <property type="component" value="Unassembled WGS sequence"/>
</dbReference>
<name>A0A371CN09_9APHY</name>
<organism evidence="2 3">
    <name type="scientific">Lentinus brumalis</name>
    <dbReference type="NCBI Taxonomy" id="2498619"/>
    <lineage>
        <taxon>Eukaryota</taxon>
        <taxon>Fungi</taxon>
        <taxon>Dikarya</taxon>
        <taxon>Basidiomycota</taxon>
        <taxon>Agaricomycotina</taxon>
        <taxon>Agaricomycetes</taxon>
        <taxon>Polyporales</taxon>
        <taxon>Polyporaceae</taxon>
        <taxon>Lentinus</taxon>
    </lineage>
</organism>
<sequence length="237" mass="26662">MVQSGQITFYTHMYSPYCHRVHIALEEVQADYKAVTINVMEWPQWYNTKVNPITRKIPAITYGGPAAPPEDPSPEAVKLTESMVIVEFLADLFPGKLRPSDPVQLAYARLFVALFDTKVHEAFKGFFFMGTPASDLLDQLEGIQARLPETGFAVGEFSIADVAAAPFLARIMLLLENDIGKYPVGEGKKAFEELQKPKFARLMKYIADIKARSSFRASYDHAQVLFIWQNNPAIQRA</sequence>
<evidence type="ECO:0000313" key="2">
    <source>
        <dbReference type="EMBL" id="RDX41674.1"/>
    </source>
</evidence>
<dbReference type="SUPFAM" id="SSF52833">
    <property type="entry name" value="Thioredoxin-like"/>
    <property type="match status" value="1"/>
</dbReference>
<dbReference type="PANTHER" id="PTHR43968:SF6">
    <property type="entry name" value="GLUTATHIONE S-TRANSFERASE OMEGA"/>
    <property type="match status" value="1"/>
</dbReference>
<accession>A0A371CN09</accession>
<evidence type="ECO:0000259" key="1">
    <source>
        <dbReference type="PROSITE" id="PS50404"/>
    </source>
</evidence>